<dbReference type="EMBL" id="FUKI01000094">
    <property type="protein sequence ID" value="SJM91767.1"/>
    <property type="molecule type" value="Genomic_DNA"/>
</dbReference>
<keyword evidence="1" id="KW-1133">Transmembrane helix</keyword>
<reference evidence="3" key="1">
    <citation type="submission" date="2017-02" db="EMBL/GenBank/DDBJ databases">
        <authorList>
            <person name="Daims H."/>
        </authorList>
    </citation>
    <scope>NUCLEOTIDE SEQUENCE [LARGE SCALE GENOMIC DNA]</scope>
</reference>
<feature type="transmembrane region" description="Helical" evidence="1">
    <location>
        <begin position="9"/>
        <end position="27"/>
    </location>
</feature>
<dbReference type="RefSeq" id="WP_176371053.1">
    <property type="nucleotide sequence ID" value="NZ_FUKI01000094.1"/>
</dbReference>
<evidence type="ECO:0000313" key="3">
    <source>
        <dbReference type="Proteomes" id="UP000195667"/>
    </source>
</evidence>
<name>A0A1R4H6H8_9GAMM</name>
<feature type="transmembrane region" description="Helical" evidence="1">
    <location>
        <begin position="118"/>
        <end position="137"/>
    </location>
</feature>
<evidence type="ECO:0000313" key="2">
    <source>
        <dbReference type="EMBL" id="SJM91767.1"/>
    </source>
</evidence>
<accession>A0A1R4H6H8</accession>
<gene>
    <name evidence="2" type="ORF">CRENPOLYSF1_200086</name>
</gene>
<dbReference type="Proteomes" id="UP000195667">
    <property type="component" value="Unassembled WGS sequence"/>
</dbReference>
<proteinExistence type="predicted"/>
<protein>
    <submittedName>
        <fullName evidence="2">Uncharacterized protein</fullName>
    </submittedName>
</protein>
<evidence type="ECO:0000256" key="1">
    <source>
        <dbReference type="SAM" id="Phobius"/>
    </source>
</evidence>
<organism evidence="2 3">
    <name type="scientific">Crenothrix polyspora</name>
    <dbReference type="NCBI Taxonomy" id="360316"/>
    <lineage>
        <taxon>Bacteria</taxon>
        <taxon>Pseudomonadati</taxon>
        <taxon>Pseudomonadota</taxon>
        <taxon>Gammaproteobacteria</taxon>
        <taxon>Methylococcales</taxon>
        <taxon>Crenotrichaceae</taxon>
        <taxon>Crenothrix</taxon>
    </lineage>
</organism>
<keyword evidence="3" id="KW-1185">Reference proteome</keyword>
<dbReference type="AlphaFoldDB" id="A0A1R4H6H8"/>
<keyword evidence="1" id="KW-0472">Membrane</keyword>
<feature type="transmembrane region" description="Helical" evidence="1">
    <location>
        <begin position="67"/>
        <end position="88"/>
    </location>
</feature>
<sequence length="138" mass="15578">MTSITFRQIIFRLSMMGLILGILINTYDILFGSVLEALHILFEVIEVVLDNVVESIFHTGVHETQTIVFYLLVAIGVGVCYGLSHAFVKLFHSITDTCTSCKTMSQLYWHDITIIQKILWIGGLILVFIASLMFFGLM</sequence>
<keyword evidence="1" id="KW-0812">Transmembrane</keyword>